<proteinExistence type="predicted"/>
<reference evidence="1 2" key="1">
    <citation type="submission" date="2019-03" db="EMBL/GenBank/DDBJ databases">
        <title>First draft genome of Liparis tanakae, snailfish: a comprehensive survey of snailfish specific genes.</title>
        <authorList>
            <person name="Kim W."/>
            <person name="Song I."/>
            <person name="Jeong J.-H."/>
            <person name="Kim D."/>
            <person name="Kim S."/>
            <person name="Ryu S."/>
            <person name="Song J.Y."/>
            <person name="Lee S.K."/>
        </authorList>
    </citation>
    <scope>NUCLEOTIDE SEQUENCE [LARGE SCALE GENOMIC DNA]</scope>
    <source>
        <tissue evidence="1">Muscle</tissue>
    </source>
</reference>
<keyword evidence="2" id="KW-1185">Reference proteome</keyword>
<protein>
    <submittedName>
        <fullName evidence="1">Uncharacterized protein</fullName>
    </submittedName>
</protein>
<dbReference type="EMBL" id="SRLO01000005">
    <property type="protein sequence ID" value="TNN88557.1"/>
    <property type="molecule type" value="Genomic_DNA"/>
</dbReference>
<accession>A0A4Z2JF14</accession>
<dbReference type="Proteomes" id="UP000314294">
    <property type="component" value="Unassembled WGS sequence"/>
</dbReference>
<organism evidence="1 2">
    <name type="scientific">Liparis tanakae</name>
    <name type="common">Tanaka's snailfish</name>
    <dbReference type="NCBI Taxonomy" id="230148"/>
    <lineage>
        <taxon>Eukaryota</taxon>
        <taxon>Metazoa</taxon>
        <taxon>Chordata</taxon>
        <taxon>Craniata</taxon>
        <taxon>Vertebrata</taxon>
        <taxon>Euteleostomi</taxon>
        <taxon>Actinopterygii</taxon>
        <taxon>Neopterygii</taxon>
        <taxon>Teleostei</taxon>
        <taxon>Neoteleostei</taxon>
        <taxon>Acanthomorphata</taxon>
        <taxon>Eupercaria</taxon>
        <taxon>Perciformes</taxon>
        <taxon>Cottioidei</taxon>
        <taxon>Cottales</taxon>
        <taxon>Liparidae</taxon>
        <taxon>Liparis</taxon>
    </lineage>
</organism>
<comment type="caution">
    <text evidence="1">The sequence shown here is derived from an EMBL/GenBank/DDBJ whole genome shotgun (WGS) entry which is preliminary data.</text>
</comment>
<gene>
    <name evidence="1" type="ORF">EYF80_001340</name>
</gene>
<sequence length="178" mass="19664">MKHCIPIRDKEKCADVIGSEVSSRGMRGTGLPIAPSLTELGLEWRRSLGDSLPVDEPLALMQALFSEWTLFTWLTGFSNGSKPLCVRCTLTFLSSGMVSRGLMTESDPWQLRVDIFLVASYDYSPTKPAHTQELSFHNVISVRKTSITLLTELDVLKPDRASLGRVFGSVTPKSNLFG</sequence>
<evidence type="ECO:0000313" key="2">
    <source>
        <dbReference type="Proteomes" id="UP000314294"/>
    </source>
</evidence>
<evidence type="ECO:0000313" key="1">
    <source>
        <dbReference type="EMBL" id="TNN88557.1"/>
    </source>
</evidence>
<dbReference type="AlphaFoldDB" id="A0A4Z2JF14"/>
<name>A0A4Z2JF14_9TELE</name>